<proteinExistence type="predicted"/>
<keyword evidence="2" id="KW-1185">Reference proteome</keyword>
<dbReference type="AlphaFoldDB" id="A0A6G0X893"/>
<dbReference type="SUPFAM" id="SSF52047">
    <property type="entry name" value="RNI-like"/>
    <property type="match status" value="1"/>
</dbReference>
<sequence length="448" mass="49661">MFKRARRETCRDRLPVELVLRIAFFLPDPSTYFTYIQAVASIVPDFACSLRTLRQTHATNALWPQLHLRDFVDATNPCMEIAAKHYPVIQLGPSFADVQYLRRFVPQSADIHISSLPCRKTFGVPSTAAYFEHLAHLPISKITLPETMSSTMDTTPLVDILPRLTKLTSLTISFDTVPMRFLEFLSTSRLTSLNLTIQGGNATSDDLILEHLTQWLQRQPVEVLHLYWDELDGSPQKSRAFFMALSNAKALTQLFLTPFDQALAVPTFRIPPTVADLGVGMINFTRRSEAKYARLGRRLASSNVTRLSITQDIAPSQCRSLIAALPSTKVTELILEDVDLCDDGCAVIADGFAATRLTSINLSTNELSNSAAHSLSLALLAAERPISAIHLDNNLITRTGLRTLLKATVARSSPTHYISMTGNKVDRATASRLRHDLRSLEVAGNSQT</sequence>
<dbReference type="VEuPathDB" id="FungiDB:AeMF1_005053"/>
<evidence type="ECO:0000313" key="1">
    <source>
        <dbReference type="EMBL" id="KAF0736288.1"/>
    </source>
</evidence>
<gene>
    <name evidence="1" type="ORF">Ae201684_007309</name>
</gene>
<comment type="caution">
    <text evidence="1">The sequence shown here is derived from an EMBL/GenBank/DDBJ whole genome shotgun (WGS) entry which is preliminary data.</text>
</comment>
<evidence type="ECO:0008006" key="3">
    <source>
        <dbReference type="Google" id="ProtNLM"/>
    </source>
</evidence>
<dbReference type="InterPro" id="IPR032675">
    <property type="entry name" value="LRR_dom_sf"/>
</dbReference>
<name>A0A6G0X893_9STRA</name>
<accession>A0A6G0X893</accession>
<dbReference type="EMBL" id="VJMJ01000089">
    <property type="protein sequence ID" value="KAF0736288.1"/>
    <property type="molecule type" value="Genomic_DNA"/>
</dbReference>
<protein>
    <recommendedName>
        <fullName evidence="3">F-box domain-containing protein</fullName>
    </recommendedName>
</protein>
<dbReference type="Gene3D" id="3.80.10.10">
    <property type="entry name" value="Ribonuclease Inhibitor"/>
    <property type="match status" value="1"/>
</dbReference>
<dbReference type="Proteomes" id="UP000481153">
    <property type="component" value="Unassembled WGS sequence"/>
</dbReference>
<organism evidence="1 2">
    <name type="scientific">Aphanomyces euteiches</name>
    <dbReference type="NCBI Taxonomy" id="100861"/>
    <lineage>
        <taxon>Eukaryota</taxon>
        <taxon>Sar</taxon>
        <taxon>Stramenopiles</taxon>
        <taxon>Oomycota</taxon>
        <taxon>Saprolegniomycetes</taxon>
        <taxon>Saprolegniales</taxon>
        <taxon>Verrucalvaceae</taxon>
        <taxon>Aphanomyces</taxon>
    </lineage>
</organism>
<evidence type="ECO:0000313" key="2">
    <source>
        <dbReference type="Proteomes" id="UP000481153"/>
    </source>
</evidence>
<reference evidence="1 2" key="1">
    <citation type="submission" date="2019-07" db="EMBL/GenBank/DDBJ databases">
        <title>Genomics analysis of Aphanomyces spp. identifies a new class of oomycete effector associated with host adaptation.</title>
        <authorList>
            <person name="Gaulin E."/>
        </authorList>
    </citation>
    <scope>NUCLEOTIDE SEQUENCE [LARGE SCALE GENOMIC DNA]</scope>
    <source>
        <strain evidence="1 2">ATCC 201684</strain>
    </source>
</reference>